<protein>
    <submittedName>
        <fullName evidence="1">Uncharacterized protein</fullName>
    </submittedName>
</protein>
<organism evidence="1 2">
    <name type="scientific">Tagetes erecta</name>
    <name type="common">African marigold</name>
    <dbReference type="NCBI Taxonomy" id="13708"/>
    <lineage>
        <taxon>Eukaryota</taxon>
        <taxon>Viridiplantae</taxon>
        <taxon>Streptophyta</taxon>
        <taxon>Embryophyta</taxon>
        <taxon>Tracheophyta</taxon>
        <taxon>Spermatophyta</taxon>
        <taxon>Magnoliopsida</taxon>
        <taxon>eudicotyledons</taxon>
        <taxon>Gunneridae</taxon>
        <taxon>Pentapetalae</taxon>
        <taxon>asterids</taxon>
        <taxon>campanulids</taxon>
        <taxon>Asterales</taxon>
        <taxon>Asteraceae</taxon>
        <taxon>Asteroideae</taxon>
        <taxon>Heliantheae alliance</taxon>
        <taxon>Tageteae</taxon>
        <taxon>Tagetes</taxon>
    </lineage>
</organism>
<proteinExistence type="predicted"/>
<accession>A0AAD8LCJ2</accession>
<dbReference type="AlphaFoldDB" id="A0AAD8LCJ2"/>
<gene>
    <name evidence="1" type="ORF">QVD17_04101</name>
</gene>
<dbReference type="Proteomes" id="UP001229421">
    <property type="component" value="Unassembled WGS sequence"/>
</dbReference>
<evidence type="ECO:0000313" key="1">
    <source>
        <dbReference type="EMBL" id="KAK1438294.1"/>
    </source>
</evidence>
<dbReference type="EMBL" id="JAUHHV010000001">
    <property type="protein sequence ID" value="KAK1438294.1"/>
    <property type="molecule type" value="Genomic_DNA"/>
</dbReference>
<keyword evidence="2" id="KW-1185">Reference proteome</keyword>
<evidence type="ECO:0000313" key="2">
    <source>
        <dbReference type="Proteomes" id="UP001229421"/>
    </source>
</evidence>
<name>A0AAD8LCJ2_TARER</name>
<comment type="caution">
    <text evidence="1">The sequence shown here is derived from an EMBL/GenBank/DDBJ whole genome shotgun (WGS) entry which is preliminary data.</text>
</comment>
<sequence length="76" mass="8400">MKYAIVDENADISPPYKSPHQQYTTQLPIIASLFALVIIPCDNAPVTATNKPPLSRGTSNTTVEGNFSSMVNRYWN</sequence>
<reference evidence="1" key="1">
    <citation type="journal article" date="2023" name="bioRxiv">
        <title>Improved chromosome-level genome assembly for marigold (Tagetes erecta).</title>
        <authorList>
            <person name="Jiang F."/>
            <person name="Yuan L."/>
            <person name="Wang S."/>
            <person name="Wang H."/>
            <person name="Xu D."/>
            <person name="Wang A."/>
            <person name="Fan W."/>
        </authorList>
    </citation>
    <scope>NUCLEOTIDE SEQUENCE</scope>
    <source>
        <strain evidence="1">WSJ</strain>
        <tissue evidence="1">Leaf</tissue>
    </source>
</reference>